<dbReference type="PANTHER" id="PTHR38436:SF1">
    <property type="entry name" value="ESTER CYCLASE"/>
    <property type="match status" value="1"/>
</dbReference>
<evidence type="ECO:0008006" key="3">
    <source>
        <dbReference type="Google" id="ProtNLM"/>
    </source>
</evidence>
<dbReference type="InterPro" id="IPR009959">
    <property type="entry name" value="Cyclase_SnoaL-like"/>
</dbReference>
<gene>
    <name evidence="1" type="ORF">Micbo1qcDRAFT_218334</name>
</gene>
<proteinExistence type="predicted"/>
<dbReference type="EMBL" id="KQ964264">
    <property type="protein sequence ID" value="KXJ87086.1"/>
    <property type="molecule type" value="Genomic_DNA"/>
</dbReference>
<dbReference type="OrthoDB" id="3657563at2759"/>
<dbReference type="PANTHER" id="PTHR38436">
    <property type="entry name" value="POLYKETIDE CYCLASE SNOAL-LIKE DOMAIN"/>
    <property type="match status" value="1"/>
</dbReference>
<organism evidence="1 2">
    <name type="scientific">Microdochium bolleyi</name>
    <dbReference type="NCBI Taxonomy" id="196109"/>
    <lineage>
        <taxon>Eukaryota</taxon>
        <taxon>Fungi</taxon>
        <taxon>Dikarya</taxon>
        <taxon>Ascomycota</taxon>
        <taxon>Pezizomycotina</taxon>
        <taxon>Sordariomycetes</taxon>
        <taxon>Xylariomycetidae</taxon>
        <taxon>Xylariales</taxon>
        <taxon>Microdochiaceae</taxon>
        <taxon>Microdochium</taxon>
    </lineage>
</organism>
<dbReference type="InterPro" id="IPR032710">
    <property type="entry name" value="NTF2-like_dom_sf"/>
</dbReference>
<reference evidence="2" key="1">
    <citation type="submission" date="2016-02" db="EMBL/GenBank/DDBJ databases">
        <title>Draft genome sequence of Microdochium bolleyi, a fungal endophyte of beachgrass.</title>
        <authorList>
            <consortium name="DOE Joint Genome Institute"/>
            <person name="David A.S."/>
            <person name="May G."/>
            <person name="Haridas S."/>
            <person name="Lim J."/>
            <person name="Wang M."/>
            <person name="Labutti K."/>
            <person name="Lipzen A."/>
            <person name="Barry K."/>
            <person name="Grigoriev I.V."/>
        </authorList>
    </citation>
    <scope>NUCLEOTIDE SEQUENCE [LARGE SCALE GENOMIC DNA]</scope>
    <source>
        <strain evidence="2">J235TASD1</strain>
    </source>
</reference>
<accession>A0A136IQ95</accession>
<sequence>MDSHSHKSDNRERLCSRMDRFLEFINSGDESIGQEVISESAEFHVPFGGPPLRGLAGYMQILGMMRSAYPDIQWALHEAVVEDDKVVARFGISGTHRGVFLGFPPSGRQIRSQALNIYRFVDGKIVEERGLPDIFGILVQIGAVSVPGPE</sequence>
<dbReference type="Gene3D" id="3.10.450.50">
    <property type="match status" value="1"/>
</dbReference>
<name>A0A136IQ95_9PEZI</name>
<dbReference type="InParanoid" id="A0A136IQ95"/>
<protein>
    <recommendedName>
        <fullName evidence="3">Ester cyclase</fullName>
    </recommendedName>
</protein>
<keyword evidence="2" id="KW-1185">Reference proteome</keyword>
<dbReference type="SUPFAM" id="SSF54427">
    <property type="entry name" value="NTF2-like"/>
    <property type="match status" value="1"/>
</dbReference>
<dbReference type="AlphaFoldDB" id="A0A136IQ95"/>
<evidence type="ECO:0000313" key="2">
    <source>
        <dbReference type="Proteomes" id="UP000070501"/>
    </source>
</evidence>
<dbReference type="GO" id="GO:0030638">
    <property type="term" value="P:polyketide metabolic process"/>
    <property type="evidence" value="ECO:0007669"/>
    <property type="project" value="InterPro"/>
</dbReference>
<evidence type="ECO:0000313" key="1">
    <source>
        <dbReference type="EMBL" id="KXJ87086.1"/>
    </source>
</evidence>
<dbReference type="Pfam" id="PF07366">
    <property type="entry name" value="SnoaL"/>
    <property type="match status" value="1"/>
</dbReference>
<dbReference type="Proteomes" id="UP000070501">
    <property type="component" value="Unassembled WGS sequence"/>
</dbReference>